<evidence type="ECO:0000313" key="1">
    <source>
        <dbReference type="EMBL" id="GGM81464.1"/>
    </source>
</evidence>
<evidence type="ECO:0008006" key="3">
    <source>
        <dbReference type="Google" id="ProtNLM"/>
    </source>
</evidence>
<dbReference type="EMBL" id="BMMK01000052">
    <property type="protein sequence ID" value="GGM81464.1"/>
    <property type="molecule type" value="Genomic_DNA"/>
</dbReference>
<dbReference type="RefSeq" id="WP_189061815.1">
    <property type="nucleotide sequence ID" value="NZ_BMMK01000052.1"/>
</dbReference>
<keyword evidence="2" id="KW-1185">Reference proteome</keyword>
<protein>
    <recommendedName>
        <fullName evidence="3">Asp23/Gls24 family envelope stress response protein</fullName>
    </recommendedName>
</protein>
<organism evidence="1 2">
    <name type="scientific">Longimycelium tulufanense</name>
    <dbReference type="NCBI Taxonomy" id="907463"/>
    <lineage>
        <taxon>Bacteria</taxon>
        <taxon>Bacillati</taxon>
        <taxon>Actinomycetota</taxon>
        <taxon>Actinomycetes</taxon>
        <taxon>Pseudonocardiales</taxon>
        <taxon>Pseudonocardiaceae</taxon>
        <taxon>Longimycelium</taxon>
    </lineage>
</organism>
<sequence>MALNRGRLARPGRLPCGRNVDALWEQVRSGAAPDEHVSSCPHCRTALEGLRALDAATRDLAHEEVTAPPGLLERIMRVVRTEARRGATVPLVVGPDPAHVSTAAVAAVVRFAVDTAPGGRLRARRCRVQPAAGTVDVLDVTVEVVAFGETEPDLDGLRRRIGSVLAAHVGLRLRELRLDLVRGENP</sequence>
<evidence type="ECO:0000313" key="2">
    <source>
        <dbReference type="Proteomes" id="UP000637578"/>
    </source>
</evidence>
<reference evidence="1" key="1">
    <citation type="journal article" date="2014" name="Int. J. Syst. Evol. Microbiol.">
        <title>Complete genome sequence of Corynebacterium casei LMG S-19264T (=DSM 44701T), isolated from a smear-ripened cheese.</title>
        <authorList>
            <consortium name="US DOE Joint Genome Institute (JGI-PGF)"/>
            <person name="Walter F."/>
            <person name="Albersmeier A."/>
            <person name="Kalinowski J."/>
            <person name="Ruckert C."/>
        </authorList>
    </citation>
    <scope>NUCLEOTIDE SEQUENCE</scope>
    <source>
        <strain evidence="1">CGMCC 4.5737</strain>
    </source>
</reference>
<comment type="caution">
    <text evidence="1">The sequence shown here is derived from an EMBL/GenBank/DDBJ whole genome shotgun (WGS) entry which is preliminary data.</text>
</comment>
<reference evidence="1" key="2">
    <citation type="submission" date="2020-09" db="EMBL/GenBank/DDBJ databases">
        <authorList>
            <person name="Sun Q."/>
            <person name="Zhou Y."/>
        </authorList>
    </citation>
    <scope>NUCLEOTIDE SEQUENCE</scope>
    <source>
        <strain evidence="1">CGMCC 4.5737</strain>
    </source>
</reference>
<dbReference type="Proteomes" id="UP000637578">
    <property type="component" value="Unassembled WGS sequence"/>
</dbReference>
<dbReference type="AlphaFoldDB" id="A0A8J3CIB7"/>
<gene>
    <name evidence="1" type="ORF">GCM10012275_60150</name>
</gene>
<name>A0A8J3CIB7_9PSEU</name>
<proteinExistence type="predicted"/>
<accession>A0A8J3CIB7</accession>